<gene>
    <name evidence="9" type="ORF">FPCIR_11641</name>
</gene>
<organism evidence="9 10">
    <name type="scientific">Fusarium pseudocircinatum</name>
    <dbReference type="NCBI Taxonomy" id="56676"/>
    <lineage>
        <taxon>Eukaryota</taxon>
        <taxon>Fungi</taxon>
        <taxon>Dikarya</taxon>
        <taxon>Ascomycota</taxon>
        <taxon>Pezizomycotina</taxon>
        <taxon>Sordariomycetes</taxon>
        <taxon>Hypocreomycetidae</taxon>
        <taxon>Hypocreales</taxon>
        <taxon>Nectriaceae</taxon>
        <taxon>Fusarium</taxon>
        <taxon>Fusarium fujikuroi species complex</taxon>
    </lineage>
</organism>
<evidence type="ECO:0000256" key="4">
    <source>
        <dbReference type="ARBA" id="ARBA00023136"/>
    </source>
</evidence>
<evidence type="ECO:0000256" key="2">
    <source>
        <dbReference type="ARBA" id="ARBA00022692"/>
    </source>
</evidence>
<dbReference type="AlphaFoldDB" id="A0A8H5KS61"/>
<keyword evidence="4" id="KW-0472">Membrane</keyword>
<dbReference type="PANTHER" id="PTHR12265">
    <property type="entry name" value="TRANSMEMBRANE PROTEIN 53"/>
    <property type="match status" value="1"/>
</dbReference>
<feature type="chain" id="PRO_5034272476" evidence="8">
    <location>
        <begin position="24"/>
        <end position="780"/>
    </location>
</feature>
<sequence length="780" mass="88243">MSVAGFLALSSLVSISLPVKLKALNPSKRSPRPRLVIIAAWLGATDTTISVQVDNYRMLYPDRPILVIKCPRECLDSRERAIKQLLVAVSVIRLFTPRDARQVRKPDFLVHIFSNGGVLMWKTIQGILASTQIKKNSTLSVYAAVYDSAPGSFSVEELKAGLLATMGRVTATHASQDSSFISAVPQIWKDWSMSTVRDDINNVQAMIEYRRVYIYSKEDRLIDWRDVIRHAEDAKSKGPWPVTPLTKQRAKEKSDSGAPTREAARAAQSAVVAGKRTCEYPPVKIPLRERRALEKAGTTQPWEHVPWEAPSSSKGPEVPNTQALVRQLILSGSGTTLDCMAIDMPLKSHELFNYCRSHHPQATSITDRPFVYGETLVTSVTNHNKDCMPYTISDPEALRNAILMAATHFTFKVGSLEAFEHTFLFHRIETVRLVKKWLASGDVKLSAAITKQIATLAYTEFCSGNMQMAEKHLNVIYALPCQITDLSNSSGKTRDQELSDRYFVLTSTFIHGVQTVLHGILRAEDLTEDKNSLSVSHPMRLMHKWYKSEGQYLHCLKLKAIRLFSTFFILPDIGARLSDVYSASIVNSLRQVTDEFYNLTEAQKIHDDFWRTGAAARVYDAVLESHQTSITPIDHQHEVTLEAEQKTSWCGLVIAAELFLEQVVVLWRPFTKEIYLCSMRIFQRDLTFALQKTNTPEVAELLFWESLLGLMSLCFHEKLGDMEREPGLRPFFERIIKKQSRDMGLEKWEDARRVLLNIAWPLDFSGDDYVKGIWEATVVD</sequence>
<feature type="signal peptide" evidence="8">
    <location>
        <begin position="1"/>
        <end position="23"/>
    </location>
</feature>
<evidence type="ECO:0000256" key="6">
    <source>
        <dbReference type="ARBA" id="ARBA00037847"/>
    </source>
</evidence>
<dbReference type="OrthoDB" id="5419315at2759"/>
<name>A0A8H5KS61_9HYPO</name>
<feature type="region of interest" description="Disordered" evidence="7">
    <location>
        <begin position="233"/>
        <end position="269"/>
    </location>
</feature>
<reference evidence="9 10" key="1">
    <citation type="submission" date="2020-05" db="EMBL/GenBank/DDBJ databases">
        <title>Identification and distribution of gene clusters putatively required for synthesis of sphingolipid metabolism inhibitors in phylogenetically diverse species of the filamentous fungus Fusarium.</title>
        <authorList>
            <person name="Kim H.-S."/>
            <person name="Busman M."/>
            <person name="Brown D.W."/>
            <person name="Divon H."/>
            <person name="Uhlig S."/>
            <person name="Proctor R.H."/>
        </authorList>
    </citation>
    <scope>NUCLEOTIDE SEQUENCE [LARGE SCALE GENOMIC DNA]</scope>
    <source>
        <strain evidence="9 10">NRRL 36939</strain>
    </source>
</reference>
<dbReference type="PANTHER" id="PTHR12265:SF30">
    <property type="entry name" value="TRANSMEMBRANE PROTEIN 53"/>
    <property type="match status" value="1"/>
</dbReference>
<dbReference type="EMBL" id="JAAOAS010000362">
    <property type="protein sequence ID" value="KAF5578239.1"/>
    <property type="molecule type" value="Genomic_DNA"/>
</dbReference>
<dbReference type="GO" id="GO:0031965">
    <property type="term" value="C:nuclear membrane"/>
    <property type="evidence" value="ECO:0007669"/>
    <property type="project" value="UniProtKB-SubCell"/>
</dbReference>
<keyword evidence="10" id="KW-1185">Reference proteome</keyword>
<dbReference type="Pfam" id="PF05705">
    <property type="entry name" value="DUF829"/>
    <property type="match status" value="1"/>
</dbReference>
<keyword evidence="8" id="KW-0732">Signal</keyword>
<protein>
    <submittedName>
        <fullName evidence="9">Uncharacterized protein</fullName>
    </submittedName>
</protein>
<feature type="compositionally biased region" description="Low complexity" evidence="7">
    <location>
        <begin position="256"/>
        <end position="269"/>
    </location>
</feature>
<dbReference type="Proteomes" id="UP000546213">
    <property type="component" value="Unassembled WGS sequence"/>
</dbReference>
<evidence type="ECO:0000256" key="1">
    <source>
        <dbReference type="ARBA" id="ARBA00004126"/>
    </source>
</evidence>
<comment type="caution">
    <text evidence="9">The sequence shown here is derived from an EMBL/GenBank/DDBJ whole genome shotgun (WGS) entry which is preliminary data.</text>
</comment>
<keyword evidence="5" id="KW-0539">Nucleus</keyword>
<dbReference type="InterPro" id="IPR008547">
    <property type="entry name" value="DUF829_TMEM53"/>
</dbReference>
<comment type="subcellular location">
    <subcellularLocation>
        <location evidence="6">Endomembrane system</location>
        <topology evidence="6">Single-pass membrane protein</topology>
    </subcellularLocation>
    <subcellularLocation>
        <location evidence="1">Nucleus membrane</location>
    </subcellularLocation>
</comment>
<proteinExistence type="predicted"/>
<keyword evidence="2" id="KW-0812">Transmembrane</keyword>
<evidence type="ECO:0000256" key="8">
    <source>
        <dbReference type="SAM" id="SignalP"/>
    </source>
</evidence>
<evidence type="ECO:0000313" key="10">
    <source>
        <dbReference type="Proteomes" id="UP000546213"/>
    </source>
</evidence>
<evidence type="ECO:0000256" key="7">
    <source>
        <dbReference type="SAM" id="MobiDB-lite"/>
    </source>
</evidence>
<evidence type="ECO:0000256" key="5">
    <source>
        <dbReference type="ARBA" id="ARBA00023242"/>
    </source>
</evidence>
<evidence type="ECO:0000256" key="3">
    <source>
        <dbReference type="ARBA" id="ARBA00022989"/>
    </source>
</evidence>
<accession>A0A8H5KS61</accession>
<keyword evidence="3" id="KW-1133">Transmembrane helix</keyword>
<evidence type="ECO:0000313" key="9">
    <source>
        <dbReference type="EMBL" id="KAF5578239.1"/>
    </source>
</evidence>
<feature type="region of interest" description="Disordered" evidence="7">
    <location>
        <begin position="294"/>
        <end position="318"/>
    </location>
</feature>